<keyword evidence="1" id="KW-1133">Transmembrane helix</keyword>
<dbReference type="AlphaFoldDB" id="A0A6I6MKN9"/>
<name>A0A6I6MKN9_9CAUL</name>
<protein>
    <recommendedName>
        <fullName evidence="4">DUF2459 domain-containing protein</fullName>
    </recommendedName>
</protein>
<proteinExistence type="predicted"/>
<keyword evidence="3" id="KW-1185">Reference proteome</keyword>
<dbReference type="Proteomes" id="UP000431269">
    <property type="component" value="Chromosome"/>
</dbReference>
<keyword evidence="1" id="KW-0812">Transmembrane</keyword>
<dbReference type="InterPro" id="IPR011727">
    <property type="entry name" value="CHP02117"/>
</dbReference>
<feature type="transmembrane region" description="Helical" evidence="1">
    <location>
        <begin position="20"/>
        <end position="37"/>
    </location>
</feature>
<dbReference type="KEGG" id="tsv:DSM104635_02770"/>
<accession>A0A6I6MKN9</accession>
<gene>
    <name evidence="2" type="ORF">DSM104635_02770</name>
</gene>
<evidence type="ECO:0008006" key="4">
    <source>
        <dbReference type="Google" id="ProtNLM"/>
    </source>
</evidence>
<evidence type="ECO:0000313" key="3">
    <source>
        <dbReference type="Proteomes" id="UP000431269"/>
    </source>
</evidence>
<reference evidence="3" key="1">
    <citation type="submission" date="2019-12" db="EMBL/GenBank/DDBJ databases">
        <title>Complete genome of Terracaulis silvestris 0127_4.</title>
        <authorList>
            <person name="Vieira S."/>
            <person name="Riedel T."/>
            <person name="Sproer C."/>
            <person name="Pascual J."/>
            <person name="Boedeker C."/>
            <person name="Overmann J."/>
        </authorList>
    </citation>
    <scope>NUCLEOTIDE SEQUENCE [LARGE SCALE GENOMIC DNA]</scope>
    <source>
        <strain evidence="3">0127_4</strain>
    </source>
</reference>
<dbReference type="EMBL" id="CP047045">
    <property type="protein sequence ID" value="QGZ95915.1"/>
    <property type="molecule type" value="Genomic_DNA"/>
</dbReference>
<keyword evidence="1" id="KW-0472">Membrane</keyword>
<dbReference type="Pfam" id="PF09601">
    <property type="entry name" value="DUF2459"/>
    <property type="match status" value="1"/>
</dbReference>
<dbReference type="RefSeq" id="WP_158766738.1">
    <property type="nucleotide sequence ID" value="NZ_CP047045.1"/>
</dbReference>
<organism evidence="2 3">
    <name type="scientific">Terricaulis silvestris</name>
    <dbReference type="NCBI Taxonomy" id="2686094"/>
    <lineage>
        <taxon>Bacteria</taxon>
        <taxon>Pseudomonadati</taxon>
        <taxon>Pseudomonadota</taxon>
        <taxon>Alphaproteobacteria</taxon>
        <taxon>Caulobacterales</taxon>
        <taxon>Caulobacteraceae</taxon>
        <taxon>Terricaulis</taxon>
    </lineage>
</organism>
<evidence type="ECO:0000256" key="1">
    <source>
        <dbReference type="SAM" id="Phobius"/>
    </source>
</evidence>
<evidence type="ECO:0000313" key="2">
    <source>
        <dbReference type="EMBL" id="QGZ95915.1"/>
    </source>
</evidence>
<sequence length="243" mass="25709">MSVPGEAVEQRRRQLSQRPVAATVSLIAVVIFAYLFAPIPAPNVAAPTPGDCVELHLYSNGYHSDIAAPASMFPENHPLRRLYPRADSFLIGWGDEAFYYSDGSDLGMGVDALIPPSASVMHVAYNAPEASAYLGPNDDLAIGISGEGAARFVAYVDRALVLDGAGDPIHVGDGKVVGQSAFLRTRGSFHLLNVCNQWMGRALRAAGVDVNARAAWLAGPLIRQARIVGRTSCEAIPHSTGSG</sequence>